<dbReference type="EMBL" id="CAMKVN010005965">
    <property type="protein sequence ID" value="CAI2189658.1"/>
    <property type="molecule type" value="Genomic_DNA"/>
</dbReference>
<organism evidence="1 2">
    <name type="scientific">Funneliformis geosporum</name>
    <dbReference type="NCBI Taxonomy" id="1117311"/>
    <lineage>
        <taxon>Eukaryota</taxon>
        <taxon>Fungi</taxon>
        <taxon>Fungi incertae sedis</taxon>
        <taxon>Mucoromycota</taxon>
        <taxon>Glomeromycotina</taxon>
        <taxon>Glomeromycetes</taxon>
        <taxon>Glomerales</taxon>
        <taxon>Glomeraceae</taxon>
        <taxon>Funneliformis</taxon>
    </lineage>
</organism>
<name>A0A9W4T233_9GLOM</name>
<gene>
    <name evidence="1" type="ORF">FWILDA_LOCUS14189</name>
</gene>
<dbReference type="Gene3D" id="3.30.710.10">
    <property type="entry name" value="Potassium Channel Kv1.1, Chain A"/>
    <property type="match status" value="1"/>
</dbReference>
<dbReference type="OrthoDB" id="298084at2759"/>
<accession>A0A9W4T233</accession>
<protein>
    <submittedName>
        <fullName evidence="1">14052_t:CDS:1</fullName>
    </submittedName>
</protein>
<evidence type="ECO:0000313" key="2">
    <source>
        <dbReference type="Proteomes" id="UP001153678"/>
    </source>
</evidence>
<dbReference type="Proteomes" id="UP001153678">
    <property type="component" value="Unassembled WGS sequence"/>
</dbReference>
<sequence>SEDYDVIIRAGEYVVKELQTHLFVLHARCSYFKRTLSKNWEKKDEEVQNLEFSLHLKNFHLWKNQLLPWWLFVHYLKIGKDDSEWSSEDYANIKQTMQEYIPLIRFYDISKEDVYLKVYPYKDFLSQDLLSDILRRHMVSDSTPALSRVFQNHKDAVFYHSIYGPTFGGGYDLSTQGGCSWNVSNRGHAYIGINIPSSFTIDEYEIFQVVLKS</sequence>
<dbReference type="InterPro" id="IPR011333">
    <property type="entry name" value="SKP1/BTB/POZ_sf"/>
</dbReference>
<proteinExistence type="predicted"/>
<dbReference type="AlphaFoldDB" id="A0A9W4T233"/>
<comment type="caution">
    <text evidence="1">The sequence shown here is derived from an EMBL/GenBank/DDBJ whole genome shotgun (WGS) entry which is preliminary data.</text>
</comment>
<evidence type="ECO:0000313" key="1">
    <source>
        <dbReference type="EMBL" id="CAI2189658.1"/>
    </source>
</evidence>
<reference evidence="1" key="1">
    <citation type="submission" date="2022-08" db="EMBL/GenBank/DDBJ databases">
        <authorList>
            <person name="Kallberg Y."/>
            <person name="Tangrot J."/>
            <person name="Rosling A."/>
        </authorList>
    </citation>
    <scope>NUCLEOTIDE SEQUENCE</scope>
    <source>
        <strain evidence="1">Wild A</strain>
    </source>
</reference>
<feature type="non-terminal residue" evidence="1">
    <location>
        <position position="1"/>
    </location>
</feature>
<keyword evidence="2" id="KW-1185">Reference proteome</keyword>